<feature type="transmembrane region" description="Helical" evidence="3">
    <location>
        <begin position="118"/>
        <end position="136"/>
    </location>
</feature>
<dbReference type="SMART" id="SM00184">
    <property type="entry name" value="RING"/>
    <property type="match status" value="1"/>
</dbReference>
<gene>
    <name evidence="5" type="ORF">HS088_TW23G00719</name>
</gene>
<dbReference type="PANTHER" id="PTHR46225:SF7">
    <property type="entry name" value="SUPERFAMILY PROTEIN, PUTATIVE-RELATED"/>
    <property type="match status" value="1"/>
</dbReference>
<keyword evidence="1" id="KW-0479">Metal-binding</keyword>
<feature type="transmembrane region" description="Helical" evidence="3">
    <location>
        <begin position="148"/>
        <end position="174"/>
    </location>
</feature>
<dbReference type="PROSITE" id="PS50089">
    <property type="entry name" value="ZF_RING_2"/>
    <property type="match status" value="1"/>
</dbReference>
<accession>A0A7J7BVR9</accession>
<keyword evidence="3" id="KW-1133">Transmembrane helix</keyword>
<dbReference type="InterPro" id="IPR013083">
    <property type="entry name" value="Znf_RING/FYVE/PHD"/>
</dbReference>
<dbReference type="Proteomes" id="UP000593562">
    <property type="component" value="Unassembled WGS sequence"/>
</dbReference>
<dbReference type="AlphaFoldDB" id="A0A7J7BVR9"/>
<evidence type="ECO:0000256" key="3">
    <source>
        <dbReference type="SAM" id="Phobius"/>
    </source>
</evidence>
<dbReference type="SUPFAM" id="SSF57850">
    <property type="entry name" value="RING/U-box"/>
    <property type="match status" value="1"/>
</dbReference>
<feature type="compositionally biased region" description="Polar residues" evidence="2">
    <location>
        <begin position="17"/>
        <end position="33"/>
    </location>
</feature>
<evidence type="ECO:0000313" key="6">
    <source>
        <dbReference type="Proteomes" id="UP000593562"/>
    </source>
</evidence>
<dbReference type="PANTHER" id="PTHR46225">
    <property type="entry name" value="C3H4 TYPE ZINC FINGER PROTEIN"/>
    <property type="match status" value="1"/>
</dbReference>
<feature type="domain" description="RING-type" evidence="4">
    <location>
        <begin position="239"/>
        <end position="280"/>
    </location>
</feature>
<protein>
    <submittedName>
        <fullName evidence="5">Putative RING/U-box superfamily protein</fullName>
    </submittedName>
</protein>
<sequence>MEPSPEISERVEEAGTINGSEETQNENARSTSVGTNTGNSYTVFLYWHLLKLIYTVGEIMAAIVVLVVSRRRHEKPPDGLFIWVIVYAAICAASLLILFNRYFLAYPRLYSVVDNLKLGYEISFALWFGVGNYWILGDHSSSSKAPSLYRLSVMFLTFGYIKYATPFVLFSIALCLRGRLSSRRAAPTQCINALPTYKFKLLKNGSSNTRDGEIKIGEDGVVAAGTERERVISSDDAVCCICLARYEDSEDLKELPCSHLFHGVCVDKWLKVRALCPICKQMVRVNSRQSSSSADSSQV</sequence>
<evidence type="ECO:0000313" key="5">
    <source>
        <dbReference type="EMBL" id="KAF5725982.1"/>
    </source>
</evidence>
<evidence type="ECO:0000256" key="1">
    <source>
        <dbReference type="PROSITE-ProRule" id="PRU00175"/>
    </source>
</evidence>
<keyword evidence="3" id="KW-0472">Membrane</keyword>
<dbReference type="OrthoDB" id="8062037at2759"/>
<keyword evidence="1" id="KW-0863">Zinc-finger</keyword>
<organism evidence="5 6">
    <name type="scientific">Tripterygium wilfordii</name>
    <name type="common">Thunder God vine</name>
    <dbReference type="NCBI Taxonomy" id="458696"/>
    <lineage>
        <taxon>Eukaryota</taxon>
        <taxon>Viridiplantae</taxon>
        <taxon>Streptophyta</taxon>
        <taxon>Embryophyta</taxon>
        <taxon>Tracheophyta</taxon>
        <taxon>Spermatophyta</taxon>
        <taxon>Magnoliopsida</taxon>
        <taxon>eudicotyledons</taxon>
        <taxon>Gunneridae</taxon>
        <taxon>Pentapetalae</taxon>
        <taxon>rosids</taxon>
        <taxon>fabids</taxon>
        <taxon>Celastrales</taxon>
        <taxon>Celastraceae</taxon>
        <taxon>Tripterygium</taxon>
    </lineage>
</organism>
<dbReference type="GO" id="GO:0008270">
    <property type="term" value="F:zinc ion binding"/>
    <property type="evidence" value="ECO:0007669"/>
    <property type="project" value="UniProtKB-KW"/>
</dbReference>
<keyword evidence="6" id="KW-1185">Reference proteome</keyword>
<dbReference type="InterPro" id="IPR001841">
    <property type="entry name" value="Znf_RING"/>
</dbReference>
<feature type="transmembrane region" description="Helical" evidence="3">
    <location>
        <begin position="45"/>
        <end position="68"/>
    </location>
</feature>
<dbReference type="Pfam" id="PF13639">
    <property type="entry name" value="zf-RING_2"/>
    <property type="match status" value="1"/>
</dbReference>
<dbReference type="EMBL" id="JAAARO010000023">
    <property type="protein sequence ID" value="KAF5725982.1"/>
    <property type="molecule type" value="Genomic_DNA"/>
</dbReference>
<feature type="transmembrane region" description="Helical" evidence="3">
    <location>
        <begin position="80"/>
        <end position="98"/>
    </location>
</feature>
<dbReference type="Gene3D" id="3.30.40.10">
    <property type="entry name" value="Zinc/RING finger domain, C3HC4 (zinc finger)"/>
    <property type="match status" value="1"/>
</dbReference>
<keyword evidence="1" id="KW-0862">Zinc</keyword>
<feature type="region of interest" description="Disordered" evidence="2">
    <location>
        <begin position="1"/>
        <end position="33"/>
    </location>
</feature>
<name>A0A7J7BVR9_TRIWF</name>
<keyword evidence="3" id="KW-0812">Transmembrane</keyword>
<proteinExistence type="predicted"/>
<evidence type="ECO:0000256" key="2">
    <source>
        <dbReference type="SAM" id="MobiDB-lite"/>
    </source>
</evidence>
<evidence type="ECO:0000259" key="4">
    <source>
        <dbReference type="PROSITE" id="PS50089"/>
    </source>
</evidence>
<dbReference type="InParanoid" id="A0A7J7BVR9"/>
<comment type="caution">
    <text evidence="5">The sequence shown here is derived from an EMBL/GenBank/DDBJ whole genome shotgun (WGS) entry which is preliminary data.</text>
</comment>
<reference evidence="5 6" key="1">
    <citation type="journal article" date="2020" name="Nat. Commun.">
        <title>Genome of Tripterygium wilfordii and identification of cytochrome P450 involved in triptolide biosynthesis.</title>
        <authorList>
            <person name="Tu L."/>
            <person name="Su P."/>
            <person name="Zhang Z."/>
            <person name="Gao L."/>
            <person name="Wang J."/>
            <person name="Hu T."/>
            <person name="Zhou J."/>
            <person name="Zhang Y."/>
            <person name="Zhao Y."/>
            <person name="Liu Y."/>
            <person name="Song Y."/>
            <person name="Tong Y."/>
            <person name="Lu Y."/>
            <person name="Yang J."/>
            <person name="Xu C."/>
            <person name="Jia M."/>
            <person name="Peters R.J."/>
            <person name="Huang L."/>
            <person name="Gao W."/>
        </authorList>
    </citation>
    <scope>NUCLEOTIDE SEQUENCE [LARGE SCALE GENOMIC DNA]</scope>
    <source>
        <strain evidence="6">cv. XIE 37</strain>
        <tissue evidence="5">Leaf</tissue>
    </source>
</reference>